<dbReference type="CDD" id="cd17477">
    <property type="entry name" value="MFS_YcaD_like"/>
    <property type="match status" value="1"/>
</dbReference>
<keyword evidence="3 4" id="KW-0472">Membrane</keyword>
<feature type="transmembrane region" description="Helical" evidence="4">
    <location>
        <begin position="96"/>
        <end position="119"/>
    </location>
</feature>
<dbReference type="SUPFAM" id="SSF103473">
    <property type="entry name" value="MFS general substrate transporter"/>
    <property type="match status" value="1"/>
</dbReference>
<gene>
    <name evidence="6" type="ORF">EDC26_10169</name>
</gene>
<dbReference type="Gene3D" id="1.20.1250.20">
    <property type="entry name" value="MFS general substrate transporter like domains"/>
    <property type="match status" value="2"/>
</dbReference>
<organism evidence="6 7">
    <name type="scientific">Paralcaligenes ureilyticus</name>
    <dbReference type="NCBI Taxonomy" id="627131"/>
    <lineage>
        <taxon>Bacteria</taxon>
        <taxon>Pseudomonadati</taxon>
        <taxon>Pseudomonadota</taxon>
        <taxon>Betaproteobacteria</taxon>
        <taxon>Burkholderiales</taxon>
        <taxon>Alcaligenaceae</taxon>
        <taxon>Paralcaligenes</taxon>
    </lineage>
</organism>
<dbReference type="InterPro" id="IPR011701">
    <property type="entry name" value="MFS"/>
</dbReference>
<keyword evidence="7" id="KW-1185">Reference proteome</keyword>
<feature type="domain" description="Major facilitator superfamily (MFS) profile" evidence="5">
    <location>
        <begin position="1"/>
        <end position="376"/>
    </location>
</feature>
<evidence type="ECO:0000256" key="4">
    <source>
        <dbReference type="SAM" id="Phobius"/>
    </source>
</evidence>
<dbReference type="GO" id="GO:0022857">
    <property type="term" value="F:transmembrane transporter activity"/>
    <property type="evidence" value="ECO:0007669"/>
    <property type="project" value="InterPro"/>
</dbReference>
<dbReference type="Proteomes" id="UP000295525">
    <property type="component" value="Unassembled WGS sequence"/>
</dbReference>
<reference evidence="6 7" key="1">
    <citation type="submission" date="2019-03" db="EMBL/GenBank/DDBJ databases">
        <title>Genomic Encyclopedia of Type Strains, Phase IV (KMG-IV): sequencing the most valuable type-strain genomes for metagenomic binning, comparative biology and taxonomic classification.</title>
        <authorList>
            <person name="Goeker M."/>
        </authorList>
    </citation>
    <scope>NUCLEOTIDE SEQUENCE [LARGE SCALE GENOMIC DNA]</scope>
    <source>
        <strain evidence="6 7">DSM 24591</strain>
    </source>
</reference>
<evidence type="ECO:0000313" key="7">
    <source>
        <dbReference type="Proteomes" id="UP000295525"/>
    </source>
</evidence>
<feature type="transmembrane region" description="Helical" evidence="4">
    <location>
        <begin position="265"/>
        <end position="284"/>
    </location>
</feature>
<feature type="transmembrane region" description="Helical" evidence="4">
    <location>
        <begin position="354"/>
        <end position="371"/>
    </location>
</feature>
<evidence type="ECO:0000256" key="3">
    <source>
        <dbReference type="ARBA" id="ARBA00023136"/>
    </source>
</evidence>
<feature type="transmembrane region" description="Helical" evidence="4">
    <location>
        <begin position="325"/>
        <end position="348"/>
    </location>
</feature>
<dbReference type="InterPro" id="IPR020846">
    <property type="entry name" value="MFS_dom"/>
</dbReference>
<dbReference type="Pfam" id="PF07690">
    <property type="entry name" value="MFS_1"/>
    <property type="match status" value="1"/>
</dbReference>
<dbReference type="PROSITE" id="PS50850">
    <property type="entry name" value="MFS"/>
    <property type="match status" value="1"/>
</dbReference>
<protein>
    <submittedName>
        <fullName evidence="6">Cyanate permease</fullName>
    </submittedName>
</protein>
<feature type="transmembrane region" description="Helical" evidence="4">
    <location>
        <begin position="131"/>
        <end position="155"/>
    </location>
</feature>
<evidence type="ECO:0000313" key="6">
    <source>
        <dbReference type="EMBL" id="TCT10849.1"/>
    </source>
</evidence>
<dbReference type="GO" id="GO:0005886">
    <property type="term" value="C:plasma membrane"/>
    <property type="evidence" value="ECO:0007669"/>
    <property type="project" value="TreeGrafter"/>
</dbReference>
<evidence type="ECO:0000259" key="5">
    <source>
        <dbReference type="PROSITE" id="PS50850"/>
    </source>
</evidence>
<comment type="caution">
    <text evidence="6">The sequence shown here is derived from an EMBL/GenBank/DDBJ whole genome shotgun (WGS) entry which is preliminary data.</text>
</comment>
<name>A0A4R3MEU8_9BURK</name>
<feature type="transmembrane region" description="Helical" evidence="4">
    <location>
        <begin position="73"/>
        <end position="90"/>
    </location>
</feature>
<dbReference type="PANTHER" id="PTHR23521:SF3">
    <property type="entry name" value="MFS TRANSPORTER"/>
    <property type="match status" value="1"/>
</dbReference>
<feature type="transmembrane region" description="Helical" evidence="4">
    <location>
        <begin position="41"/>
        <end position="61"/>
    </location>
</feature>
<dbReference type="AlphaFoldDB" id="A0A4R3MEU8"/>
<accession>A0A4R3MEU8</accession>
<feature type="transmembrane region" description="Helical" evidence="4">
    <location>
        <begin position="235"/>
        <end position="253"/>
    </location>
</feature>
<keyword evidence="1 4" id="KW-0812">Transmembrane</keyword>
<feature type="transmembrane region" description="Helical" evidence="4">
    <location>
        <begin position="290"/>
        <end position="313"/>
    </location>
</feature>
<dbReference type="EMBL" id="SMAJ01000001">
    <property type="protein sequence ID" value="TCT10849.1"/>
    <property type="molecule type" value="Genomic_DNA"/>
</dbReference>
<dbReference type="OrthoDB" id="9810614at2"/>
<sequence>MFKSVASFFSLFIATLLLQSGAGLFNTYVGLRFTATSVSELWVGAVIAAYYLGLVFGARIGHQLIIRVGHIRAFVASAAIVTITVLVQSLVDNLWVWLACRFVAGIGMVTQFMVIESWLNEQTENHLRGRVFAFYMVFSGLGTVAGQLSITLFPFLNYEPLVFVAMSTALCLVPVALTGRTHPAVQLPAPIMIKYYLARVPMSLLAFFITGNINGAFYALAAVYAVKAGLSSNQAAVYLAAAVAAGLLAQWPMGWLADRLNRASLIRANAFLLLLVTIPLWGWWQFPYWALLSFSAAYGILQFTMYPLGAAFANDNIEPERRVGLSAVLLMVYGVGACIGPMLVGALMRGISSGMFYVFVSACAVVMIVFIHPRKVTGKNRSGDAPTSFVPMPGSMQGSPAAVVLDPRIDVSRDVSRDPPPETGS</sequence>
<dbReference type="InterPro" id="IPR047200">
    <property type="entry name" value="MFS_YcaD-like"/>
</dbReference>
<evidence type="ECO:0000256" key="2">
    <source>
        <dbReference type="ARBA" id="ARBA00022989"/>
    </source>
</evidence>
<dbReference type="PANTHER" id="PTHR23521">
    <property type="entry name" value="TRANSPORTER MFS SUPERFAMILY"/>
    <property type="match status" value="1"/>
</dbReference>
<dbReference type="InterPro" id="IPR036259">
    <property type="entry name" value="MFS_trans_sf"/>
</dbReference>
<keyword evidence="2 4" id="KW-1133">Transmembrane helix</keyword>
<feature type="transmembrane region" description="Helical" evidence="4">
    <location>
        <begin position="200"/>
        <end position="223"/>
    </location>
</feature>
<feature type="transmembrane region" description="Helical" evidence="4">
    <location>
        <begin position="161"/>
        <end position="179"/>
    </location>
</feature>
<proteinExistence type="predicted"/>
<dbReference type="RefSeq" id="WP_132579289.1">
    <property type="nucleotide sequence ID" value="NZ_SMAJ01000001.1"/>
</dbReference>
<evidence type="ECO:0000256" key="1">
    <source>
        <dbReference type="ARBA" id="ARBA00022692"/>
    </source>
</evidence>